<evidence type="ECO:0000313" key="4">
    <source>
        <dbReference type="Proteomes" id="UP000004509"/>
    </source>
</evidence>
<gene>
    <name evidence="3" type="ORF">TREVI0001_2599</name>
</gene>
<dbReference type="InterPro" id="IPR002656">
    <property type="entry name" value="Acyl_transf_3_dom"/>
</dbReference>
<dbReference type="Proteomes" id="UP000004509">
    <property type="component" value="Unassembled WGS sequence"/>
</dbReference>
<evidence type="ECO:0000313" key="3">
    <source>
        <dbReference type="EMBL" id="EEV21074.1"/>
    </source>
</evidence>
<feature type="transmembrane region" description="Helical" evidence="1">
    <location>
        <begin position="7"/>
        <end position="24"/>
    </location>
</feature>
<dbReference type="Pfam" id="PF01757">
    <property type="entry name" value="Acyl_transf_3"/>
    <property type="match status" value="1"/>
</dbReference>
<sequence>MRERIDWIDVAKAIGISFVIMGHLHNPERVSAFIYAFHMPLFFFLSGMTFKKEKNFIDYLHKKIRTLLIPYFLFAIITYIFWLILGRHFGEDANTGIPIIKPLIGIFYSNAIDNWLAFNGPLWYLTCLFVVEIAYYFLSKVKKSICSAILILCGIVGYILSLTSFIRLPWSINVGLTAIVFYGFGNLFINGIEKISLRRIFNGILCILFGIICYITSQMNGLIDMNSNFYGNIILFYLGAVSGILAMINFSKLFTNSKILIFIGRNTLVILALHGIIGSVIKGVMVFVFHLKLNILNRNVMLNLVFTLITLLLSLPIILFINRYIPELTGKQRLSFIST</sequence>
<dbReference type="eggNOG" id="COG3594">
    <property type="taxonomic scope" value="Bacteria"/>
</dbReference>
<organism evidence="3 4">
    <name type="scientific">Treponema vincentii ATCC 35580</name>
    <dbReference type="NCBI Taxonomy" id="596324"/>
    <lineage>
        <taxon>Bacteria</taxon>
        <taxon>Pseudomonadati</taxon>
        <taxon>Spirochaetota</taxon>
        <taxon>Spirochaetia</taxon>
        <taxon>Spirochaetales</taxon>
        <taxon>Treponemataceae</taxon>
        <taxon>Treponema</taxon>
    </lineage>
</organism>
<dbReference type="RefSeq" id="WP_006188083.1">
    <property type="nucleotide sequence ID" value="NZ_ACYH01000013.1"/>
</dbReference>
<comment type="caution">
    <text evidence="3">The sequence shown here is derived from an EMBL/GenBank/DDBJ whole genome shotgun (WGS) entry which is preliminary data.</text>
</comment>
<name>C8PNG9_9SPIR</name>
<keyword evidence="1" id="KW-0472">Membrane</keyword>
<proteinExistence type="predicted"/>
<dbReference type="STRING" id="596324.TREVI0001_2599"/>
<feature type="transmembrane region" description="Helical" evidence="1">
    <location>
        <begin position="122"/>
        <end position="138"/>
    </location>
</feature>
<dbReference type="AlphaFoldDB" id="C8PNG9"/>
<feature type="transmembrane region" description="Helical" evidence="1">
    <location>
        <begin position="301"/>
        <end position="325"/>
    </location>
</feature>
<feature type="transmembrane region" description="Helical" evidence="1">
    <location>
        <begin position="68"/>
        <end position="85"/>
    </location>
</feature>
<keyword evidence="3" id="KW-0808">Transferase</keyword>
<evidence type="ECO:0000256" key="1">
    <source>
        <dbReference type="SAM" id="Phobius"/>
    </source>
</evidence>
<protein>
    <submittedName>
        <fullName evidence="3">Acyltransferase</fullName>
    </submittedName>
</protein>
<keyword evidence="3" id="KW-0012">Acyltransferase</keyword>
<keyword evidence="1" id="KW-0812">Transmembrane</keyword>
<evidence type="ECO:0000259" key="2">
    <source>
        <dbReference type="Pfam" id="PF01757"/>
    </source>
</evidence>
<feature type="transmembrane region" description="Helical" evidence="1">
    <location>
        <begin position="30"/>
        <end position="48"/>
    </location>
</feature>
<feature type="transmembrane region" description="Helical" evidence="1">
    <location>
        <begin position="229"/>
        <end position="248"/>
    </location>
</feature>
<keyword evidence="1" id="KW-1133">Transmembrane helix</keyword>
<feature type="transmembrane region" description="Helical" evidence="1">
    <location>
        <begin position="145"/>
        <end position="164"/>
    </location>
</feature>
<feature type="transmembrane region" description="Helical" evidence="1">
    <location>
        <begin position="200"/>
        <end position="217"/>
    </location>
</feature>
<reference evidence="3 4" key="1">
    <citation type="submission" date="2009-07" db="EMBL/GenBank/DDBJ databases">
        <authorList>
            <person name="Madupu R."/>
            <person name="Sebastian Y."/>
            <person name="Durkin A.S."/>
            <person name="Torralba M."/>
            <person name="Methe B."/>
            <person name="Sutton G.G."/>
            <person name="Strausberg R.L."/>
            <person name="Nelson K.E."/>
        </authorList>
    </citation>
    <scope>NUCLEOTIDE SEQUENCE [LARGE SCALE GENOMIC DNA]</scope>
    <source>
        <strain evidence="3 4">ATCC 35580</strain>
    </source>
</reference>
<dbReference type="InterPro" id="IPR052734">
    <property type="entry name" value="Nod_factor_acetyltransferase"/>
</dbReference>
<feature type="transmembrane region" description="Helical" evidence="1">
    <location>
        <begin position="268"/>
        <end position="289"/>
    </location>
</feature>
<dbReference type="OrthoDB" id="6623990at2"/>
<feature type="transmembrane region" description="Helical" evidence="1">
    <location>
        <begin position="170"/>
        <end position="188"/>
    </location>
</feature>
<dbReference type="PANTHER" id="PTHR37312">
    <property type="entry name" value="MEMBRANE-BOUND ACYLTRANSFERASE YKRP-RELATED"/>
    <property type="match status" value="1"/>
</dbReference>
<accession>C8PNG9</accession>
<dbReference type="EMBL" id="ACYH01000013">
    <property type="protein sequence ID" value="EEV21074.1"/>
    <property type="molecule type" value="Genomic_DNA"/>
</dbReference>
<dbReference type="GO" id="GO:0016747">
    <property type="term" value="F:acyltransferase activity, transferring groups other than amino-acyl groups"/>
    <property type="evidence" value="ECO:0007669"/>
    <property type="project" value="InterPro"/>
</dbReference>
<feature type="domain" description="Acyltransferase 3" evidence="2">
    <location>
        <begin position="5"/>
        <end position="317"/>
    </location>
</feature>
<dbReference type="PANTHER" id="PTHR37312:SF1">
    <property type="entry name" value="MEMBRANE-BOUND ACYLTRANSFERASE YKRP-RELATED"/>
    <property type="match status" value="1"/>
</dbReference>